<dbReference type="Gene3D" id="3.30.40.10">
    <property type="entry name" value="Zinc/RING finger domain, C3HC4 (zinc finger)"/>
    <property type="match status" value="1"/>
</dbReference>
<accession>A0A6A6U291</accession>
<dbReference type="PROSITE" id="PS50178">
    <property type="entry name" value="ZF_FYVE"/>
    <property type="match status" value="1"/>
</dbReference>
<evidence type="ECO:0000256" key="5">
    <source>
        <dbReference type="SAM" id="MobiDB-lite"/>
    </source>
</evidence>
<dbReference type="InterPro" id="IPR011011">
    <property type="entry name" value="Znf_FYVE_PHD"/>
</dbReference>
<keyword evidence="8" id="KW-1185">Reference proteome</keyword>
<dbReference type="OrthoDB" id="10018316at2759"/>
<keyword evidence="1" id="KW-0479">Metal-binding</keyword>
<evidence type="ECO:0000256" key="1">
    <source>
        <dbReference type="ARBA" id="ARBA00022723"/>
    </source>
</evidence>
<dbReference type="Proteomes" id="UP000799302">
    <property type="component" value="Unassembled WGS sequence"/>
</dbReference>
<dbReference type="GO" id="GO:0008270">
    <property type="term" value="F:zinc ion binding"/>
    <property type="evidence" value="ECO:0007669"/>
    <property type="project" value="UniProtKB-KW"/>
</dbReference>
<gene>
    <name evidence="7" type="ORF">BT63DRAFT_459118</name>
</gene>
<keyword evidence="3" id="KW-0862">Zinc</keyword>
<dbReference type="Pfam" id="PF01363">
    <property type="entry name" value="FYVE"/>
    <property type="match status" value="1"/>
</dbReference>
<dbReference type="SMART" id="SM00064">
    <property type="entry name" value="FYVE"/>
    <property type="match status" value="1"/>
</dbReference>
<evidence type="ECO:0000256" key="2">
    <source>
        <dbReference type="ARBA" id="ARBA00022771"/>
    </source>
</evidence>
<keyword evidence="2 4" id="KW-0863">Zinc-finger</keyword>
<dbReference type="SUPFAM" id="SSF57903">
    <property type="entry name" value="FYVE/PHD zinc finger"/>
    <property type="match status" value="1"/>
</dbReference>
<dbReference type="PANTHER" id="PTHR23164:SF30">
    <property type="entry name" value="EARLY ENDOSOME ANTIGEN 1"/>
    <property type="match status" value="1"/>
</dbReference>
<proteinExistence type="predicted"/>
<dbReference type="InterPro" id="IPR000306">
    <property type="entry name" value="Znf_FYVE"/>
</dbReference>
<dbReference type="InterPro" id="IPR013083">
    <property type="entry name" value="Znf_RING/FYVE/PHD"/>
</dbReference>
<feature type="compositionally biased region" description="Pro residues" evidence="5">
    <location>
        <begin position="18"/>
        <end position="34"/>
    </location>
</feature>
<evidence type="ECO:0000256" key="3">
    <source>
        <dbReference type="ARBA" id="ARBA00022833"/>
    </source>
</evidence>
<dbReference type="EMBL" id="MU004240">
    <property type="protein sequence ID" value="KAF2665537.1"/>
    <property type="molecule type" value="Genomic_DNA"/>
</dbReference>
<organism evidence="7 8">
    <name type="scientific">Microthyrium microscopicum</name>
    <dbReference type="NCBI Taxonomy" id="703497"/>
    <lineage>
        <taxon>Eukaryota</taxon>
        <taxon>Fungi</taxon>
        <taxon>Dikarya</taxon>
        <taxon>Ascomycota</taxon>
        <taxon>Pezizomycotina</taxon>
        <taxon>Dothideomycetes</taxon>
        <taxon>Dothideomycetes incertae sedis</taxon>
        <taxon>Microthyriales</taxon>
        <taxon>Microthyriaceae</taxon>
        <taxon>Microthyrium</taxon>
    </lineage>
</organism>
<dbReference type="PANTHER" id="PTHR23164">
    <property type="entry name" value="EARLY ENDOSOME ANTIGEN 1"/>
    <property type="match status" value="1"/>
</dbReference>
<dbReference type="CDD" id="cd15760">
    <property type="entry name" value="FYVE_scVPS27p_like"/>
    <property type="match status" value="1"/>
</dbReference>
<reference evidence="7" key="1">
    <citation type="journal article" date="2020" name="Stud. Mycol.">
        <title>101 Dothideomycetes genomes: a test case for predicting lifestyles and emergence of pathogens.</title>
        <authorList>
            <person name="Haridas S."/>
            <person name="Albert R."/>
            <person name="Binder M."/>
            <person name="Bloem J."/>
            <person name="Labutti K."/>
            <person name="Salamov A."/>
            <person name="Andreopoulos B."/>
            <person name="Baker S."/>
            <person name="Barry K."/>
            <person name="Bills G."/>
            <person name="Bluhm B."/>
            <person name="Cannon C."/>
            <person name="Castanera R."/>
            <person name="Culley D."/>
            <person name="Daum C."/>
            <person name="Ezra D."/>
            <person name="Gonzalez J."/>
            <person name="Henrissat B."/>
            <person name="Kuo A."/>
            <person name="Liang C."/>
            <person name="Lipzen A."/>
            <person name="Lutzoni F."/>
            <person name="Magnuson J."/>
            <person name="Mondo S."/>
            <person name="Nolan M."/>
            <person name="Ohm R."/>
            <person name="Pangilinan J."/>
            <person name="Park H.-J."/>
            <person name="Ramirez L."/>
            <person name="Alfaro M."/>
            <person name="Sun H."/>
            <person name="Tritt A."/>
            <person name="Yoshinaga Y."/>
            <person name="Zwiers L.-H."/>
            <person name="Turgeon B."/>
            <person name="Goodwin S."/>
            <person name="Spatafora J."/>
            <person name="Crous P."/>
            <person name="Grigoriev I."/>
        </authorList>
    </citation>
    <scope>NUCLEOTIDE SEQUENCE</scope>
    <source>
        <strain evidence="7">CBS 115976</strain>
    </source>
</reference>
<sequence length="268" mass="29826">MATVSAQHHGLFSNPFTAPEPMPPAQQPVTPPDSSPATPKDQSPSSPRSTWANSSSISFAPKQIRSPRAPIYVPAVLRPTERPGRFSPPKKADNLGLDTAENAQDEDDSAPATRPLALRRMVTEEWVETSMGKVTGPPSRNHWKPDPASPQCDSPTCERSFTFITRRHHCRRCGHIFCSNHSPHYVPLDQHARFHPLAQRYRSCDDCFKDYGVWESERLRKLKEAGERASSADGTAKTSLEINGKKKGEGLMNSIAQSVPRDWSWSTF</sequence>
<feature type="domain" description="FYVE-type" evidence="6">
    <location>
        <begin position="157"/>
        <end position="212"/>
    </location>
</feature>
<feature type="region of interest" description="Disordered" evidence="5">
    <location>
        <begin position="1"/>
        <end position="115"/>
    </location>
</feature>
<dbReference type="AlphaFoldDB" id="A0A6A6U291"/>
<dbReference type="InterPro" id="IPR017455">
    <property type="entry name" value="Znf_FYVE-rel"/>
</dbReference>
<evidence type="ECO:0000259" key="6">
    <source>
        <dbReference type="PROSITE" id="PS50178"/>
    </source>
</evidence>
<evidence type="ECO:0000313" key="8">
    <source>
        <dbReference type="Proteomes" id="UP000799302"/>
    </source>
</evidence>
<feature type="compositionally biased region" description="Polar residues" evidence="5">
    <location>
        <begin position="35"/>
        <end position="58"/>
    </location>
</feature>
<evidence type="ECO:0000256" key="4">
    <source>
        <dbReference type="PROSITE-ProRule" id="PRU00091"/>
    </source>
</evidence>
<evidence type="ECO:0000313" key="7">
    <source>
        <dbReference type="EMBL" id="KAF2665537.1"/>
    </source>
</evidence>
<name>A0A6A6U291_9PEZI</name>
<protein>
    <recommendedName>
        <fullName evidence="6">FYVE-type domain-containing protein</fullName>
    </recommendedName>
</protein>
<feature type="region of interest" description="Disordered" evidence="5">
    <location>
        <begin position="130"/>
        <end position="151"/>
    </location>
</feature>